<dbReference type="EMBL" id="JADQAZ010000001">
    <property type="protein sequence ID" value="MBT0956809.1"/>
    <property type="molecule type" value="Genomic_DNA"/>
</dbReference>
<reference evidence="2 3" key="1">
    <citation type="journal article" date="2021" name="Arch. Microbiol.">
        <title>Harenicola maris gen. nov., sp. nov. isolated from the Sea of Japan shallow sediments.</title>
        <authorList>
            <person name="Romanenko L.A."/>
            <person name="Kurilenko V.V."/>
            <person name="Chernysheva N.Y."/>
            <person name="Tekutyeva L.A."/>
            <person name="Velansky P.V."/>
            <person name="Svetashev V.I."/>
            <person name="Isaeva M.P."/>
        </authorList>
    </citation>
    <scope>NUCLEOTIDE SEQUENCE [LARGE SCALE GENOMIC DNA]</scope>
    <source>
        <strain evidence="2 3">KMM 3653</strain>
    </source>
</reference>
<dbReference type="AlphaFoldDB" id="A0AAP2CLW6"/>
<evidence type="ECO:0000256" key="1">
    <source>
        <dbReference type="SAM" id="SignalP"/>
    </source>
</evidence>
<gene>
    <name evidence="2" type="ORF">IV417_05390</name>
</gene>
<feature type="signal peptide" evidence="1">
    <location>
        <begin position="1"/>
        <end position="20"/>
    </location>
</feature>
<protein>
    <submittedName>
        <fullName evidence="2">Uncharacterized protein</fullName>
    </submittedName>
</protein>
<accession>A0AAP2CLW6</accession>
<evidence type="ECO:0000313" key="2">
    <source>
        <dbReference type="EMBL" id="MBT0956809.1"/>
    </source>
</evidence>
<sequence length="108" mass="11243">MKTTFAIAALATLITAPAFAGGVTANEWFKSQLEADNNYSQLAQVENGERVLIGTKGSAGALQDDARLIFEADDHRTLAASIAKGDVSGSYTTNGFAGGFPKVTSDND</sequence>
<dbReference type="Proteomes" id="UP001315686">
    <property type="component" value="Unassembled WGS sequence"/>
</dbReference>
<proteinExistence type="predicted"/>
<organism evidence="2 3">
    <name type="scientific">Harenicola maris</name>
    <dbReference type="NCBI Taxonomy" id="2841044"/>
    <lineage>
        <taxon>Bacteria</taxon>
        <taxon>Pseudomonadati</taxon>
        <taxon>Pseudomonadota</taxon>
        <taxon>Alphaproteobacteria</taxon>
        <taxon>Rhodobacterales</taxon>
        <taxon>Paracoccaceae</taxon>
        <taxon>Harenicola</taxon>
    </lineage>
</organism>
<name>A0AAP2CLW6_9RHOB</name>
<comment type="caution">
    <text evidence="2">The sequence shown here is derived from an EMBL/GenBank/DDBJ whole genome shotgun (WGS) entry which is preliminary data.</text>
</comment>
<keyword evidence="1" id="KW-0732">Signal</keyword>
<evidence type="ECO:0000313" key="3">
    <source>
        <dbReference type="Proteomes" id="UP001315686"/>
    </source>
</evidence>
<dbReference type="RefSeq" id="WP_327792997.1">
    <property type="nucleotide sequence ID" value="NZ_JADQAZ010000001.1"/>
</dbReference>
<feature type="chain" id="PRO_5042890441" evidence="1">
    <location>
        <begin position="21"/>
        <end position="108"/>
    </location>
</feature>
<keyword evidence="3" id="KW-1185">Reference proteome</keyword>